<organism evidence="2 3">
    <name type="scientific">Sarcina ventriculi</name>
    <name type="common">Clostridium ventriculi</name>
    <dbReference type="NCBI Taxonomy" id="1267"/>
    <lineage>
        <taxon>Bacteria</taxon>
        <taxon>Bacillati</taxon>
        <taxon>Bacillota</taxon>
        <taxon>Clostridia</taxon>
        <taxon>Eubacteriales</taxon>
        <taxon>Clostridiaceae</taxon>
        <taxon>Sarcina</taxon>
    </lineage>
</organism>
<sequence>MPTNYNNFNFSCNDSFNLIKNNILPLYNIHSCNIEQIKVKNTNKDRAVFKITCNNKSFCLKKVYYDEGKLLFIYSALEWLYRNNINVPTLIPSISKNRFVKYKNFLFILTPWIYGEKCDFDNLDNIYIASKNLALLHKCSNNFFPINGSYSKENYEDIYTSFKSRTEKLLYYYNEAMKRHDYFSEIFISSFSENFYLAQNATIIASGINNLSKTLCHGDYVNKNIIFKDNNMWLIDFDNCAFDYASHDISHFLRRLLKRNSINWNVGLTKSIISIYDSINPLTKDDLKYILSYISYPQKYFRISKDYYSKKPKFTKEESIIALEKLSLTTKTQINFIKDLERIYY</sequence>
<dbReference type="Pfam" id="PF01636">
    <property type="entry name" value="APH"/>
    <property type="match status" value="1"/>
</dbReference>
<evidence type="ECO:0000313" key="3">
    <source>
        <dbReference type="Proteomes" id="UP000095488"/>
    </source>
</evidence>
<dbReference type="SUPFAM" id="SSF56112">
    <property type="entry name" value="Protein kinase-like (PK-like)"/>
    <property type="match status" value="1"/>
</dbReference>
<accession>A0ABM9UQV8</accession>
<evidence type="ECO:0000313" key="2">
    <source>
        <dbReference type="EMBL" id="CUN99321.1"/>
    </source>
</evidence>
<dbReference type="InterPro" id="IPR011009">
    <property type="entry name" value="Kinase-like_dom_sf"/>
</dbReference>
<name>A0ABM9UQV8_SARVE</name>
<feature type="domain" description="Aminoglycoside phosphotransferase" evidence="1">
    <location>
        <begin position="47"/>
        <end position="265"/>
    </location>
</feature>
<dbReference type="RefSeq" id="WP_055259312.1">
    <property type="nucleotide sequence ID" value="NZ_CABIXL010000005.1"/>
</dbReference>
<gene>
    <name evidence="2" type="primary">cotI_1</name>
    <name evidence="2" type="ORF">ERS852473_01607</name>
</gene>
<dbReference type="Proteomes" id="UP000095488">
    <property type="component" value="Unassembled WGS sequence"/>
</dbReference>
<dbReference type="InterPro" id="IPR002575">
    <property type="entry name" value="Aminoglycoside_PTrfase"/>
</dbReference>
<dbReference type="EMBL" id="CYZR01000005">
    <property type="protein sequence ID" value="CUN99321.1"/>
    <property type="molecule type" value="Genomic_DNA"/>
</dbReference>
<dbReference type="NCBIfam" id="TIGR02906">
    <property type="entry name" value="spore_CotS"/>
    <property type="match status" value="1"/>
</dbReference>
<dbReference type="Gene3D" id="3.90.1200.10">
    <property type="match status" value="1"/>
</dbReference>
<dbReference type="PANTHER" id="PTHR39179">
    <property type="entry name" value="SPORE COAT PROTEIN I"/>
    <property type="match status" value="1"/>
</dbReference>
<keyword evidence="2" id="KW-0946">Virion</keyword>
<dbReference type="PANTHER" id="PTHR39179:SF1">
    <property type="entry name" value="SPORE COAT PROTEIN I"/>
    <property type="match status" value="1"/>
</dbReference>
<dbReference type="Gene3D" id="3.30.200.20">
    <property type="entry name" value="Phosphorylase Kinase, domain 1"/>
    <property type="match status" value="1"/>
</dbReference>
<dbReference type="InterPro" id="IPR014255">
    <property type="entry name" value="Spore_coat_CotS"/>
</dbReference>
<reference evidence="2 3" key="1">
    <citation type="submission" date="2015-09" db="EMBL/GenBank/DDBJ databases">
        <authorList>
            <consortium name="Pathogen Informatics"/>
        </authorList>
    </citation>
    <scope>NUCLEOTIDE SEQUENCE [LARGE SCALE GENOMIC DNA]</scope>
    <source>
        <strain evidence="2 3">2789STDY5834858</strain>
    </source>
</reference>
<evidence type="ECO:0000259" key="1">
    <source>
        <dbReference type="Pfam" id="PF01636"/>
    </source>
</evidence>
<comment type="caution">
    <text evidence="2">The sequence shown here is derived from an EMBL/GenBank/DDBJ whole genome shotgun (WGS) entry which is preliminary data.</text>
</comment>
<dbReference type="InterPro" id="IPR047175">
    <property type="entry name" value="CotS-like"/>
</dbReference>
<keyword evidence="3" id="KW-1185">Reference proteome</keyword>
<protein>
    <submittedName>
        <fullName evidence="2">Spore coat protein I</fullName>
    </submittedName>
</protein>
<keyword evidence="2" id="KW-0167">Capsid protein</keyword>
<proteinExistence type="predicted"/>